<name>A0ABR6J5N4_AGRRD</name>
<gene>
    <name evidence="1" type="ORF">GGE40_002030</name>
</gene>
<accession>A0ABR6J5N4</accession>
<sequence length="39" mass="4296">MDIFPMRCKTNVFIAGKQTPPEKGGVRSVSLFEAELQVA</sequence>
<proteinExistence type="predicted"/>
<comment type="caution">
    <text evidence="1">The sequence shown here is derived from an EMBL/GenBank/DDBJ whole genome shotgun (WGS) entry which is preliminary data.</text>
</comment>
<evidence type="ECO:0000313" key="2">
    <source>
        <dbReference type="Proteomes" id="UP000534590"/>
    </source>
</evidence>
<reference evidence="1 2" key="1">
    <citation type="submission" date="2020-08" db="EMBL/GenBank/DDBJ databases">
        <title>Genomic Encyclopedia of Type Strains, Phase IV (KMG-V): Genome sequencing to study the core and pangenomes of soil and plant-associated prokaryotes.</title>
        <authorList>
            <person name="Whitman W."/>
        </authorList>
    </citation>
    <scope>NUCLEOTIDE SEQUENCE [LARGE SCALE GENOMIC DNA]</scope>
    <source>
        <strain evidence="1 2">SEMIA 461</strain>
    </source>
</reference>
<dbReference type="Proteomes" id="UP000534590">
    <property type="component" value="Unassembled WGS sequence"/>
</dbReference>
<dbReference type="EMBL" id="JACIHP010000001">
    <property type="protein sequence ID" value="MBB4490250.1"/>
    <property type="molecule type" value="Genomic_DNA"/>
</dbReference>
<protein>
    <submittedName>
        <fullName evidence="1">Uncharacterized protein</fullName>
    </submittedName>
</protein>
<keyword evidence="2" id="KW-1185">Reference proteome</keyword>
<evidence type="ECO:0000313" key="1">
    <source>
        <dbReference type="EMBL" id="MBB4490250.1"/>
    </source>
</evidence>
<organism evidence="1 2">
    <name type="scientific">Agrobacterium radiobacter</name>
    <dbReference type="NCBI Taxonomy" id="362"/>
    <lineage>
        <taxon>Bacteria</taxon>
        <taxon>Pseudomonadati</taxon>
        <taxon>Pseudomonadota</taxon>
        <taxon>Alphaproteobacteria</taxon>
        <taxon>Hyphomicrobiales</taxon>
        <taxon>Rhizobiaceae</taxon>
        <taxon>Rhizobium/Agrobacterium group</taxon>
        <taxon>Agrobacterium</taxon>
        <taxon>Agrobacterium tumefaciens complex</taxon>
    </lineage>
</organism>